<reference evidence="2 3" key="1">
    <citation type="submission" date="2016-10" db="EMBL/GenBank/DDBJ databases">
        <authorList>
            <person name="de Groot N.N."/>
        </authorList>
    </citation>
    <scope>NUCLEOTIDE SEQUENCE [LARGE SCALE GENOMIC DNA]</scope>
    <source>
        <strain evidence="2 3">DSM 26130</strain>
    </source>
</reference>
<accession>A0A1I1TK27</accession>
<keyword evidence="3" id="KW-1185">Reference proteome</keyword>
<dbReference type="InterPro" id="IPR050445">
    <property type="entry name" value="Bact_polysacc_biosynth/exp"/>
</dbReference>
<dbReference type="GO" id="GO:0005886">
    <property type="term" value="C:plasma membrane"/>
    <property type="evidence" value="ECO:0007669"/>
    <property type="project" value="TreeGrafter"/>
</dbReference>
<dbReference type="EMBL" id="FOLQ01000005">
    <property type="protein sequence ID" value="SFD55840.1"/>
    <property type="molecule type" value="Genomic_DNA"/>
</dbReference>
<evidence type="ECO:0000313" key="2">
    <source>
        <dbReference type="EMBL" id="SFD55840.1"/>
    </source>
</evidence>
<dbReference type="AlphaFoldDB" id="A0A1I1TK27"/>
<protein>
    <submittedName>
        <fullName evidence="2">Chain length determinant protein</fullName>
    </submittedName>
</protein>
<feature type="transmembrane region" description="Helical" evidence="1">
    <location>
        <begin position="332"/>
        <end position="351"/>
    </location>
</feature>
<proteinExistence type="predicted"/>
<name>A0A1I1TK27_9BACT</name>
<sequence length="357" mass="39933">MDVIEEKLRKSSDEAEIEVRLSDIVLFFKSNFRKILIGGVIGLIVGAVYAFSQPNIFKVEVTIMPEVQGRGAGGFGSLSSFSGLGIDNVSTLDARPDLYPNVLQSVPFAMVILKQQVQSKELDTTMTLEEYINRTSSSSILDKIKSIFIINDDGSNTDKGKLVSKNIGQAIKVTKGQYNLIKAVQGSVSSTFDKKTGVITVVATEPDPVVAAMVANLSLKYLTDYIIAYRTDKARRRVNFLTKQVSDVKRRYENAEFALSNYRDRNVNVYLNTAKINEQRLQSNYLLEQSVYNDLARQLEQAKIKVEEDTPTFKILEPPIVPIYKSGPKRTYIILGFAIVSAIITCGILFIRNWKFI</sequence>
<dbReference type="PANTHER" id="PTHR32309">
    <property type="entry name" value="TYROSINE-PROTEIN KINASE"/>
    <property type="match status" value="1"/>
</dbReference>
<keyword evidence="1" id="KW-0812">Transmembrane</keyword>
<dbReference type="OrthoDB" id="1522571at2"/>
<evidence type="ECO:0000256" key="1">
    <source>
        <dbReference type="SAM" id="Phobius"/>
    </source>
</evidence>
<dbReference type="GO" id="GO:0004713">
    <property type="term" value="F:protein tyrosine kinase activity"/>
    <property type="evidence" value="ECO:0007669"/>
    <property type="project" value="TreeGrafter"/>
</dbReference>
<evidence type="ECO:0000313" key="3">
    <source>
        <dbReference type="Proteomes" id="UP000198598"/>
    </source>
</evidence>
<keyword evidence="1" id="KW-1133">Transmembrane helix</keyword>
<dbReference type="Proteomes" id="UP000198598">
    <property type="component" value="Unassembled WGS sequence"/>
</dbReference>
<dbReference type="STRING" id="662367.SAMN05216167_105409"/>
<dbReference type="PANTHER" id="PTHR32309:SF13">
    <property type="entry name" value="FERRIC ENTEROBACTIN TRANSPORT PROTEIN FEPE"/>
    <property type="match status" value="1"/>
</dbReference>
<feature type="transmembrane region" description="Helical" evidence="1">
    <location>
        <begin position="35"/>
        <end position="52"/>
    </location>
</feature>
<keyword evidence="1" id="KW-0472">Membrane</keyword>
<organism evidence="2 3">
    <name type="scientific">Spirosoma endophyticum</name>
    <dbReference type="NCBI Taxonomy" id="662367"/>
    <lineage>
        <taxon>Bacteria</taxon>
        <taxon>Pseudomonadati</taxon>
        <taxon>Bacteroidota</taxon>
        <taxon>Cytophagia</taxon>
        <taxon>Cytophagales</taxon>
        <taxon>Cytophagaceae</taxon>
        <taxon>Spirosoma</taxon>
    </lineage>
</organism>
<gene>
    <name evidence="2" type="ORF">SAMN05216167_105409</name>
</gene>
<dbReference type="RefSeq" id="WP_093827978.1">
    <property type="nucleotide sequence ID" value="NZ_FOLQ01000005.1"/>
</dbReference>